<dbReference type="EMBL" id="CADIJZ010000006">
    <property type="protein sequence ID" value="CAB3671771.1"/>
    <property type="molecule type" value="Genomic_DNA"/>
</dbReference>
<gene>
    <name evidence="1" type="ORF">LMG27174_02193</name>
</gene>
<dbReference type="AlphaFoldDB" id="A0A6J5AMZ8"/>
<name>A0A6J5AMZ8_9BURK</name>
<evidence type="ECO:0000313" key="2">
    <source>
        <dbReference type="Proteomes" id="UP000494205"/>
    </source>
</evidence>
<sequence>MKTVTVNIEENLFHNLYSVDVGRRTYTSKSSKSAPTTVPKKLHIRVPGLLLSEGEQGLGQADYRRLPKMP</sequence>
<proteinExistence type="predicted"/>
<dbReference type="Proteomes" id="UP000494205">
    <property type="component" value="Unassembled WGS sequence"/>
</dbReference>
<organism evidence="1 2">
    <name type="scientific">Paraburkholderia rhynchosiae</name>
    <dbReference type="NCBI Taxonomy" id="487049"/>
    <lineage>
        <taxon>Bacteria</taxon>
        <taxon>Pseudomonadati</taxon>
        <taxon>Pseudomonadota</taxon>
        <taxon>Betaproteobacteria</taxon>
        <taxon>Burkholderiales</taxon>
        <taxon>Burkholderiaceae</taxon>
        <taxon>Paraburkholderia</taxon>
    </lineage>
</organism>
<reference evidence="1 2" key="1">
    <citation type="submission" date="2020-04" db="EMBL/GenBank/DDBJ databases">
        <authorList>
            <person name="De Canck E."/>
        </authorList>
    </citation>
    <scope>NUCLEOTIDE SEQUENCE [LARGE SCALE GENOMIC DNA]</scope>
    <source>
        <strain evidence="1 2">LMG 27174</strain>
    </source>
</reference>
<protein>
    <submittedName>
        <fullName evidence="1">Uncharacterized protein</fullName>
    </submittedName>
</protein>
<evidence type="ECO:0000313" key="1">
    <source>
        <dbReference type="EMBL" id="CAB3671771.1"/>
    </source>
</evidence>
<accession>A0A6J5AMZ8</accession>